<dbReference type="GO" id="GO:0000166">
    <property type="term" value="F:nucleotide binding"/>
    <property type="evidence" value="ECO:0007669"/>
    <property type="project" value="InterPro"/>
</dbReference>
<dbReference type="Proteomes" id="UP000011626">
    <property type="component" value="Unassembled WGS sequence"/>
</dbReference>
<dbReference type="InterPro" id="IPR036291">
    <property type="entry name" value="NAD(P)-bd_dom_sf"/>
</dbReference>
<keyword evidence="5" id="KW-1185">Reference proteome</keyword>
<evidence type="ECO:0000313" key="5">
    <source>
        <dbReference type="Proteomes" id="UP000011626"/>
    </source>
</evidence>
<dbReference type="AlphaFoldDB" id="M0CLT9"/>
<dbReference type="RefSeq" id="WP_006884320.1">
    <property type="nucleotide sequence ID" value="NZ_AOIU01000031.1"/>
</dbReference>
<evidence type="ECO:0000259" key="2">
    <source>
        <dbReference type="Pfam" id="PF01408"/>
    </source>
</evidence>
<proteinExistence type="predicted"/>
<dbReference type="Pfam" id="PF01408">
    <property type="entry name" value="GFO_IDH_MocA"/>
    <property type="match status" value="1"/>
</dbReference>
<dbReference type="InterPro" id="IPR055170">
    <property type="entry name" value="GFO_IDH_MocA-like_dom"/>
</dbReference>
<dbReference type="InterPro" id="IPR000683">
    <property type="entry name" value="Gfo/Idh/MocA-like_OxRdtase_N"/>
</dbReference>
<protein>
    <submittedName>
        <fullName evidence="4">Oxidoreductase</fullName>
    </submittedName>
</protein>
<reference evidence="4 5" key="1">
    <citation type="journal article" date="2014" name="PLoS Genet.">
        <title>Phylogenetically driven sequencing of extremely halophilic archaea reveals strategies for static and dynamic osmo-response.</title>
        <authorList>
            <person name="Becker E.A."/>
            <person name="Seitzer P.M."/>
            <person name="Tritt A."/>
            <person name="Larsen D."/>
            <person name="Krusor M."/>
            <person name="Yao A.I."/>
            <person name="Wu D."/>
            <person name="Madern D."/>
            <person name="Eisen J.A."/>
            <person name="Darling A.E."/>
            <person name="Facciotti M.T."/>
        </authorList>
    </citation>
    <scope>NUCLEOTIDE SEQUENCE [LARGE SCALE GENOMIC DNA]</scope>
    <source>
        <strain evidence="4 5">2-9-1</strain>
    </source>
</reference>
<dbReference type="GO" id="GO:0016491">
    <property type="term" value="F:oxidoreductase activity"/>
    <property type="evidence" value="ECO:0007669"/>
    <property type="project" value="UniProtKB-KW"/>
</dbReference>
<dbReference type="OrthoDB" id="25239at2157"/>
<feature type="domain" description="GFO/IDH/MocA-like oxidoreductase" evidence="3">
    <location>
        <begin position="131"/>
        <end position="248"/>
    </location>
</feature>
<dbReference type="PATRIC" id="fig|797114.5.peg.2690"/>
<comment type="caution">
    <text evidence="4">The sequence shown here is derived from an EMBL/GenBank/DDBJ whole genome shotgun (WGS) entry which is preliminary data.</text>
</comment>
<dbReference type="EMBL" id="AOIU01000031">
    <property type="protein sequence ID" value="ELZ24216.1"/>
    <property type="molecule type" value="Genomic_DNA"/>
</dbReference>
<dbReference type="PANTHER" id="PTHR43818">
    <property type="entry name" value="BCDNA.GH03377"/>
    <property type="match status" value="1"/>
</dbReference>
<feature type="domain" description="Gfo/Idh/MocA-like oxidoreductase N-terminal" evidence="2">
    <location>
        <begin position="5"/>
        <end position="123"/>
    </location>
</feature>
<evidence type="ECO:0000256" key="1">
    <source>
        <dbReference type="ARBA" id="ARBA00023002"/>
    </source>
</evidence>
<accession>M0CLT9</accession>
<dbReference type="Gene3D" id="3.30.360.10">
    <property type="entry name" value="Dihydrodipicolinate Reductase, domain 2"/>
    <property type="match status" value="1"/>
</dbReference>
<dbReference type="STRING" id="797114.C475_13242"/>
<evidence type="ECO:0000313" key="4">
    <source>
        <dbReference type="EMBL" id="ELZ24216.1"/>
    </source>
</evidence>
<dbReference type="Pfam" id="PF22725">
    <property type="entry name" value="GFO_IDH_MocA_C3"/>
    <property type="match status" value="1"/>
</dbReference>
<keyword evidence="1" id="KW-0560">Oxidoreductase</keyword>
<name>M0CLT9_9EURY</name>
<organism evidence="4 5">
    <name type="scientific">Halosimplex carlsbadense 2-9-1</name>
    <dbReference type="NCBI Taxonomy" id="797114"/>
    <lineage>
        <taxon>Archaea</taxon>
        <taxon>Methanobacteriati</taxon>
        <taxon>Methanobacteriota</taxon>
        <taxon>Stenosarchaea group</taxon>
        <taxon>Halobacteria</taxon>
        <taxon>Halobacteriales</taxon>
        <taxon>Haloarculaceae</taxon>
        <taxon>Halosimplex</taxon>
    </lineage>
</organism>
<dbReference type="PANTHER" id="PTHR43818:SF11">
    <property type="entry name" value="BCDNA.GH03377"/>
    <property type="match status" value="1"/>
</dbReference>
<dbReference type="InterPro" id="IPR050463">
    <property type="entry name" value="Gfo/Idh/MocA_oxidrdct_glycsds"/>
</dbReference>
<gene>
    <name evidence="4" type="ORF">C475_13242</name>
</gene>
<evidence type="ECO:0000259" key="3">
    <source>
        <dbReference type="Pfam" id="PF22725"/>
    </source>
</evidence>
<dbReference type="SUPFAM" id="SSF55347">
    <property type="entry name" value="Glyceraldehyde-3-phosphate dehydrogenase-like, C-terminal domain"/>
    <property type="match status" value="1"/>
</dbReference>
<dbReference type="SUPFAM" id="SSF51735">
    <property type="entry name" value="NAD(P)-binding Rossmann-fold domains"/>
    <property type="match status" value="1"/>
</dbReference>
<sequence>MTALAVGVVGAGWMATDYHIPAFSDHPRTTVVGFAERDDARRDEVAGTTGLPGYTDAAALFGAHDLDIVSICTPPSTHESIFLDAVDHGCHVLCEKPLAITAESARRMADAAAEAGVVTQVGYLHRYYENYRRALRLLDEHLLGDIVEVTVAHHSAPPSQGWYYDPTISGGGVARDLLPHSLDVLFEVLGEDPAVTDASVRHLRDRAVEDAARVSLDFDGVPVHLSTTWTQTEGVSRFMVVGTEGWLELDAERLEGDVFGRPFAFEGGQLPIVDLGIADLFPANDEDAHTARIHDFADHAAAGDTDTAAPASRGVAVAEVIDSAYETAGVEWHGAEPDTDGPPAEGRR</sequence>
<dbReference type="Gene3D" id="3.40.50.720">
    <property type="entry name" value="NAD(P)-binding Rossmann-like Domain"/>
    <property type="match status" value="1"/>
</dbReference>
<dbReference type="eggNOG" id="arCOG01622">
    <property type="taxonomic scope" value="Archaea"/>
</dbReference>